<name>A0A840HTG0_9SPHN</name>
<evidence type="ECO:0000313" key="4">
    <source>
        <dbReference type="Proteomes" id="UP000575068"/>
    </source>
</evidence>
<sequence>MKKYLLGTALLAVVSTPAMADTFKLKPLIDMRLRYENVDQDGFTEDADAVTVRTRAGAELANKSWSFLVEAEGTLAINEDYNSGVNGKASFPVVADPENIELNRAQVQFKGLPKTVVTVGRQRINLDDQRFVGSVGWRDNEQTFDAVRVEWTGIKNLKLDATYAWSDRTIWGIDGTLATTPPRPQAVEGDNVFANLTYTTKLGALTGFYYRVDEDEAAVALLRNSSQTYGARFAGALPFSKAVKLTYAASYAHQTDIDTNPINYSTDYYMGEAGIEAGPIKLLGGVEVLGSDGSVATKATGAAFAGGFAFQTPFATLHKFQGWADKFLVTPAQGITDYYGTIGYSVKKKGPFDVIGLTATYHRFDSDRLDINYGDEIDVQLLAKVKKYTFTLKYADYQREGISSFTGDADTKKFWASVEWAF</sequence>
<accession>A0A840HTG0</accession>
<dbReference type="RefSeq" id="WP_184474739.1">
    <property type="nucleotide sequence ID" value="NZ_JACHOV010000004.1"/>
</dbReference>
<dbReference type="Pfam" id="PF13372">
    <property type="entry name" value="Alginate_exp"/>
    <property type="match status" value="1"/>
</dbReference>
<dbReference type="Gene3D" id="2.40.160.10">
    <property type="entry name" value="Porin"/>
    <property type="match status" value="1"/>
</dbReference>
<gene>
    <name evidence="3" type="ORF">HNQ99_001203</name>
</gene>
<dbReference type="Proteomes" id="UP000575068">
    <property type="component" value="Unassembled WGS sequence"/>
</dbReference>
<dbReference type="AlphaFoldDB" id="A0A840HTG0"/>
<feature type="chain" id="PRO_5032648043" description="Alginate export domain-containing protein" evidence="1">
    <location>
        <begin position="21"/>
        <end position="422"/>
    </location>
</feature>
<evidence type="ECO:0000256" key="1">
    <source>
        <dbReference type="SAM" id="SignalP"/>
    </source>
</evidence>
<keyword evidence="4" id="KW-1185">Reference proteome</keyword>
<evidence type="ECO:0000313" key="3">
    <source>
        <dbReference type="EMBL" id="MBB4640899.1"/>
    </source>
</evidence>
<dbReference type="InterPro" id="IPR023614">
    <property type="entry name" value="Porin_dom_sf"/>
</dbReference>
<feature type="signal peptide" evidence="1">
    <location>
        <begin position="1"/>
        <end position="20"/>
    </location>
</feature>
<comment type="caution">
    <text evidence="3">The sequence shown here is derived from an EMBL/GenBank/DDBJ whole genome shotgun (WGS) entry which is preliminary data.</text>
</comment>
<evidence type="ECO:0000259" key="2">
    <source>
        <dbReference type="Pfam" id="PF13372"/>
    </source>
</evidence>
<dbReference type="InterPro" id="IPR025388">
    <property type="entry name" value="Alginate_export_dom"/>
</dbReference>
<keyword evidence="1" id="KW-0732">Signal</keyword>
<proteinExistence type="predicted"/>
<protein>
    <recommendedName>
        <fullName evidence="2">Alginate export domain-containing protein</fullName>
    </recommendedName>
</protein>
<organism evidence="3 4">
    <name type="scientific">Rhizorhapis suberifaciens</name>
    <name type="common">corky root of lettuce</name>
    <dbReference type="NCBI Taxonomy" id="13656"/>
    <lineage>
        <taxon>Bacteria</taxon>
        <taxon>Pseudomonadati</taxon>
        <taxon>Pseudomonadota</taxon>
        <taxon>Alphaproteobacteria</taxon>
        <taxon>Sphingomonadales</taxon>
        <taxon>Sphingomonadaceae</taxon>
        <taxon>Rhizorhapis</taxon>
    </lineage>
</organism>
<dbReference type="EMBL" id="JACHOV010000004">
    <property type="protein sequence ID" value="MBB4640899.1"/>
    <property type="molecule type" value="Genomic_DNA"/>
</dbReference>
<feature type="domain" description="Alginate export" evidence="2">
    <location>
        <begin position="30"/>
        <end position="162"/>
    </location>
</feature>
<reference evidence="3 4" key="1">
    <citation type="submission" date="2020-08" db="EMBL/GenBank/DDBJ databases">
        <title>Genomic Encyclopedia of Type Strains, Phase IV (KMG-IV): sequencing the most valuable type-strain genomes for metagenomic binning, comparative biology and taxonomic classification.</title>
        <authorList>
            <person name="Goeker M."/>
        </authorList>
    </citation>
    <scope>NUCLEOTIDE SEQUENCE [LARGE SCALE GENOMIC DNA]</scope>
    <source>
        <strain evidence="3 4">DSM 7465</strain>
    </source>
</reference>